<accession>A0A367KQJ0</accession>
<dbReference type="PANTHER" id="PTHR14189">
    <property type="entry name" value="PROTEIN PHOSPHATASE METHYLESTERASE-1 RELATED"/>
    <property type="match status" value="1"/>
</dbReference>
<gene>
    <name evidence="9" type="primary">PPE1_2</name>
    <name evidence="9" type="ORF">CU098_011763</name>
</gene>
<proteinExistence type="inferred from homology"/>
<name>A0A367KQJ0_RHIST</name>
<dbReference type="AlphaFoldDB" id="A0A367KQJ0"/>
<dbReference type="OrthoDB" id="18797at2759"/>
<dbReference type="InterPro" id="IPR000073">
    <property type="entry name" value="AB_hydrolase_1"/>
</dbReference>
<comment type="catalytic activity">
    <reaction evidence="6">
        <text>[phosphatase 2A protein]-C-terminal L-leucine methyl ester + H2O = [phosphatase 2A protein]-C-terminal L-leucine + methanol + H(+)</text>
        <dbReference type="Rhea" id="RHEA:48548"/>
        <dbReference type="Rhea" id="RHEA-COMP:12134"/>
        <dbReference type="Rhea" id="RHEA-COMP:12135"/>
        <dbReference type="ChEBI" id="CHEBI:15377"/>
        <dbReference type="ChEBI" id="CHEBI:15378"/>
        <dbReference type="ChEBI" id="CHEBI:17790"/>
        <dbReference type="ChEBI" id="CHEBI:90516"/>
        <dbReference type="ChEBI" id="CHEBI:90517"/>
        <dbReference type="EC" id="3.1.1.89"/>
    </reaction>
</comment>
<evidence type="ECO:0000256" key="5">
    <source>
        <dbReference type="ARBA" id="ARBA00022801"/>
    </source>
</evidence>
<evidence type="ECO:0000256" key="4">
    <source>
        <dbReference type="ARBA" id="ARBA00022487"/>
    </source>
</evidence>
<dbReference type="PANTHER" id="PTHR14189:SF0">
    <property type="entry name" value="PROTEIN PHOSPHATASE METHYLESTERASE 1"/>
    <property type="match status" value="1"/>
</dbReference>
<evidence type="ECO:0000256" key="1">
    <source>
        <dbReference type="ARBA" id="ARBA00008645"/>
    </source>
</evidence>
<dbReference type="STRING" id="4846.A0A367KQJ0"/>
<dbReference type="Gene3D" id="3.40.50.1820">
    <property type="entry name" value="alpha/beta hydrolase"/>
    <property type="match status" value="1"/>
</dbReference>
<comment type="similarity">
    <text evidence="1">Belongs to the AB hydrolase superfamily.</text>
</comment>
<feature type="domain" description="AB hydrolase-1" evidence="8">
    <location>
        <begin position="400"/>
        <end position="633"/>
    </location>
</feature>
<protein>
    <recommendedName>
        <fullName evidence="3">Protein phosphatase methylesterase 1</fullName>
        <ecNumber evidence="2">3.1.1.89</ecNumber>
    </recommendedName>
</protein>
<evidence type="ECO:0000313" key="10">
    <source>
        <dbReference type="Proteomes" id="UP000253551"/>
    </source>
</evidence>
<evidence type="ECO:0000256" key="7">
    <source>
        <dbReference type="SAM" id="Coils"/>
    </source>
</evidence>
<reference evidence="9 10" key="1">
    <citation type="journal article" date="2018" name="G3 (Bethesda)">
        <title>Phylogenetic and Phylogenomic Definition of Rhizopus Species.</title>
        <authorList>
            <person name="Gryganskyi A.P."/>
            <person name="Golan J."/>
            <person name="Dolatabadi S."/>
            <person name="Mondo S."/>
            <person name="Robb S."/>
            <person name="Idnurm A."/>
            <person name="Muszewska A."/>
            <person name="Steczkiewicz K."/>
            <person name="Masonjones S."/>
            <person name="Liao H.L."/>
            <person name="Gajdeczka M.T."/>
            <person name="Anike F."/>
            <person name="Vuek A."/>
            <person name="Anishchenko I.M."/>
            <person name="Voigt K."/>
            <person name="de Hoog G.S."/>
            <person name="Smith M.E."/>
            <person name="Heitman J."/>
            <person name="Vilgalys R."/>
            <person name="Stajich J.E."/>
        </authorList>
    </citation>
    <scope>NUCLEOTIDE SEQUENCE [LARGE SCALE GENOMIC DNA]</scope>
    <source>
        <strain evidence="9 10">LSU 92-RS-03</strain>
    </source>
</reference>
<evidence type="ECO:0000313" key="9">
    <source>
        <dbReference type="EMBL" id="RCI04132.1"/>
    </source>
</evidence>
<dbReference type="EC" id="3.1.1.89" evidence="2"/>
<feature type="coiled-coil region" evidence="7">
    <location>
        <begin position="10"/>
        <end position="37"/>
    </location>
</feature>
<dbReference type="EMBL" id="PJQM01000778">
    <property type="protein sequence ID" value="RCI04132.1"/>
    <property type="molecule type" value="Genomic_DNA"/>
</dbReference>
<keyword evidence="10" id="KW-1185">Reference proteome</keyword>
<comment type="caution">
    <text evidence="9">The sequence shown here is derived from an EMBL/GenBank/DDBJ whole genome shotgun (WGS) entry which is preliminary data.</text>
</comment>
<dbReference type="InterPro" id="IPR016812">
    <property type="entry name" value="PPase_methylesterase_euk"/>
</dbReference>
<dbReference type="SUPFAM" id="SSF53474">
    <property type="entry name" value="alpha/beta-Hydrolases"/>
    <property type="match status" value="1"/>
</dbReference>
<feature type="coiled-coil region" evidence="7">
    <location>
        <begin position="150"/>
        <end position="177"/>
    </location>
</feature>
<keyword evidence="4" id="KW-0719">Serine esterase</keyword>
<evidence type="ECO:0000259" key="8">
    <source>
        <dbReference type="Pfam" id="PF12697"/>
    </source>
</evidence>
<dbReference type="Pfam" id="PF12697">
    <property type="entry name" value="Abhydrolase_6"/>
    <property type="match status" value="1"/>
</dbReference>
<organism evidence="9 10">
    <name type="scientific">Rhizopus stolonifer</name>
    <name type="common">Rhizopus nigricans</name>
    <dbReference type="NCBI Taxonomy" id="4846"/>
    <lineage>
        <taxon>Eukaryota</taxon>
        <taxon>Fungi</taxon>
        <taxon>Fungi incertae sedis</taxon>
        <taxon>Mucoromycota</taxon>
        <taxon>Mucoromycotina</taxon>
        <taxon>Mucoromycetes</taxon>
        <taxon>Mucorales</taxon>
        <taxon>Mucorineae</taxon>
        <taxon>Rhizopodaceae</taxon>
        <taxon>Rhizopus</taxon>
    </lineage>
</organism>
<dbReference type="Proteomes" id="UP000253551">
    <property type="component" value="Unassembled WGS sequence"/>
</dbReference>
<keyword evidence="7" id="KW-0175">Coiled coil</keyword>
<evidence type="ECO:0000256" key="3">
    <source>
        <dbReference type="ARBA" id="ARBA00020672"/>
    </source>
</evidence>
<keyword evidence="5" id="KW-0378">Hydrolase</keyword>
<dbReference type="InterPro" id="IPR029058">
    <property type="entry name" value="AB_hydrolase_fold"/>
</dbReference>
<evidence type="ECO:0000256" key="6">
    <source>
        <dbReference type="ARBA" id="ARBA00049203"/>
    </source>
</evidence>
<dbReference type="GO" id="GO:0051723">
    <property type="term" value="F:protein methylesterase activity"/>
    <property type="evidence" value="ECO:0007669"/>
    <property type="project" value="UniProtKB-EC"/>
</dbReference>
<evidence type="ECO:0000256" key="2">
    <source>
        <dbReference type="ARBA" id="ARBA00013111"/>
    </source>
</evidence>
<sequence>MNSEHKWDFRVGLDIQLKEYEDNLRTHKKELKKIDENIVPLEVQVKEAMEGHEKAVADWRIAEENMTAERNRFMRYADRLDEYNRRISREAAASGAARFDSTTAEINKLERFIDIAQKEVKNTIDQSNLIEKDENERRAVERDLQDQIAFRERKIDLEDCEKQLNELRQKEMVVDVESMTEKLKKVQSDESNFIDQRGSIRGALIQMREQIKRYEAELSNDYAGVDGRYGELFLDVKAKELAIKDLEKCGKVLQLAIMKYHSLKMQDLNKMIRELWLNTYQGGDIDYIEVRADDEGSTANKTMNYRVMMIKNGAKLNMRGRCSAGQKELFKKLKIVPALDSLKEDENSSTEKPTRLTIRDAKYSPYSWEDYFEKSRDIEINNDVFRVYQTPPAKENGPLFVMHHGAGSSALTFGWTAKHIRELTERECGVLAVDCRGHGATKTEELDYALDRLSDDLISVIKETVKENQDIVLVGHSMGGPVVVDAAKKKVLKNVLGVAVFDVVEGSAIEALVSMTRFLNSRPKEFSLISLQSDTLRNIESAKLSIPPLLQQDSENKLRWITDLSMTQSCWSNWFTGLSDKFLTSGTAKLLILAGTDRLDKPLIIGQMQGKFQLEIYPDAGHFLQEDAPLKTAKCLIEFWKRNRRLVLPPKVS</sequence>